<dbReference type="SUPFAM" id="SSF51338">
    <property type="entry name" value="Composite domain of metallo-dependent hydrolases"/>
    <property type="match status" value="1"/>
</dbReference>
<dbReference type="AlphaFoldDB" id="A0AAJ6CU05"/>
<dbReference type="EMBL" id="CP046147">
    <property type="protein sequence ID" value="WFG38689.1"/>
    <property type="molecule type" value="Genomic_DNA"/>
</dbReference>
<dbReference type="EMBL" id="WMBE01000007">
    <property type="protein sequence ID" value="MDG0868097.1"/>
    <property type="molecule type" value="Genomic_DNA"/>
</dbReference>
<dbReference type="InterPro" id="IPR032466">
    <property type="entry name" value="Metal_Hydrolase"/>
</dbReference>
<dbReference type="RefSeq" id="WP_342827151.1">
    <property type="nucleotide sequence ID" value="NZ_CP046146.1"/>
</dbReference>
<reference evidence="4 5" key="1">
    <citation type="submission" date="2019-11" db="EMBL/GenBank/DDBJ databases">
        <authorList>
            <person name="Cho J.-C."/>
        </authorList>
    </citation>
    <scope>NUCLEOTIDE SEQUENCE [LARGE SCALE GENOMIC DNA]</scope>
    <source>
        <strain evidence="3 4">JH1073</strain>
        <strain evidence="2 5">JH702</strain>
    </source>
</reference>
<dbReference type="Gene3D" id="2.30.40.10">
    <property type="entry name" value="Urease, subunit C, domain 1"/>
    <property type="match status" value="1"/>
</dbReference>
<dbReference type="PANTHER" id="PTHR42717">
    <property type="entry name" value="DIHYDROOROTASE-RELATED"/>
    <property type="match status" value="1"/>
</dbReference>
<dbReference type="Proteomes" id="UP001321249">
    <property type="component" value="Unassembled WGS sequence"/>
</dbReference>
<dbReference type="InterPro" id="IPR006680">
    <property type="entry name" value="Amidohydro-rel"/>
</dbReference>
<name>A0AAJ6CU05_9CHLR</name>
<feature type="domain" description="Amidohydrolase-related" evidence="1">
    <location>
        <begin position="242"/>
        <end position="354"/>
    </location>
</feature>
<evidence type="ECO:0000259" key="1">
    <source>
        <dbReference type="Pfam" id="PF01979"/>
    </source>
</evidence>
<keyword evidence="4" id="KW-1185">Reference proteome</keyword>
<organism evidence="3 4">
    <name type="scientific">Candidatus Lucifugimonas marina</name>
    <dbReference type="NCBI Taxonomy" id="3038979"/>
    <lineage>
        <taxon>Bacteria</taxon>
        <taxon>Bacillati</taxon>
        <taxon>Chloroflexota</taxon>
        <taxon>Dehalococcoidia</taxon>
        <taxon>SAR202 cluster</taxon>
        <taxon>Candidatus Lucifugimonadales</taxon>
        <taxon>Candidatus Lucifugimonadaceae</taxon>
        <taxon>Candidatus Lucifugimonas</taxon>
    </lineage>
</organism>
<evidence type="ECO:0000313" key="3">
    <source>
        <dbReference type="EMBL" id="WFG38689.1"/>
    </source>
</evidence>
<reference evidence="4" key="3">
    <citation type="submission" date="2023-06" db="EMBL/GenBank/DDBJ databases">
        <title>Pangenomics reveal diversification of enzyme families and niche specialization in globally abundant SAR202 bacteria.</title>
        <authorList>
            <person name="Saw J.H.W."/>
        </authorList>
    </citation>
    <scope>NUCLEOTIDE SEQUENCE [LARGE SCALE GENOMIC DNA]</scope>
    <source>
        <strain evidence="4">JH1073</strain>
    </source>
</reference>
<gene>
    <name evidence="2" type="ORF">GKO46_13610</name>
    <name evidence="3" type="ORF">GKO48_03395</name>
</gene>
<protein>
    <submittedName>
        <fullName evidence="3">Amidohydrolase family protein</fullName>
    </submittedName>
</protein>
<proteinExistence type="predicted"/>
<evidence type="ECO:0000313" key="4">
    <source>
        <dbReference type="Proteomes" id="UP001219901"/>
    </source>
</evidence>
<evidence type="ECO:0000313" key="2">
    <source>
        <dbReference type="EMBL" id="MDG0868097.1"/>
    </source>
</evidence>
<evidence type="ECO:0000313" key="5">
    <source>
        <dbReference type="Proteomes" id="UP001321249"/>
    </source>
</evidence>
<dbReference type="PANTHER" id="PTHR42717:SF1">
    <property type="entry name" value="IMIDAZOLONEPROPIONASE AND RELATED AMIDOHYDROLASES"/>
    <property type="match status" value="1"/>
</dbReference>
<dbReference type="InterPro" id="IPR020043">
    <property type="entry name" value="Deacetylase_Atu3266-like"/>
</dbReference>
<sequence>MQWNVLITGGHVIDPYSGIDEIKDVAISGDKIAAIGNNLPQDQAENVIDASGKIVTAGFVDLHVHNYTSRGARPSVDSDSTNMAFGVTTALDAGTATPSEYPHYWESDIQNTKVRLYSLVRMPDPYGPTPSTVAEVKDLITSYDTLLGVKFHHSQHFASLPLAREAADFGGGILMAEAYGAPIPQLLDWMNPGDILTHTFHAAFRFPIFDHRGQLWSKIWDAKERGVYLDIGHGARGFAFRTMEQAISQGFKPDTISTDVHVGNIDGPVYDMPTTMSKMLALGLSLNEVIEMSTQIPARALSQEKELGSIAVETVADVVISNVDQGEFTYLDVLHESRSAKEKINPETTIYSGNIYDGDKYSPVEMSHKHDAPPGFILTET</sequence>
<dbReference type="GO" id="GO:0019213">
    <property type="term" value="F:deacetylase activity"/>
    <property type="evidence" value="ECO:0007669"/>
    <property type="project" value="InterPro"/>
</dbReference>
<accession>A0AAJ6CU05</accession>
<reference evidence="3" key="2">
    <citation type="journal article" date="2023" name="Nat. Commun.">
        <title>Cultivation of marine bacteria of the SAR202 clade.</title>
        <authorList>
            <person name="Lim Y."/>
            <person name="Seo J.H."/>
            <person name="Giovannoni S.J."/>
            <person name="Kang I."/>
            <person name="Cho J.C."/>
        </authorList>
    </citation>
    <scope>NUCLEOTIDE SEQUENCE</scope>
    <source>
        <strain evidence="3">JH1073</strain>
    </source>
</reference>
<dbReference type="GO" id="GO:0016810">
    <property type="term" value="F:hydrolase activity, acting on carbon-nitrogen (but not peptide) bonds"/>
    <property type="evidence" value="ECO:0007669"/>
    <property type="project" value="InterPro"/>
</dbReference>
<dbReference type="SUPFAM" id="SSF51556">
    <property type="entry name" value="Metallo-dependent hydrolases"/>
    <property type="match status" value="1"/>
</dbReference>
<dbReference type="Pfam" id="PF01979">
    <property type="entry name" value="Amidohydro_1"/>
    <property type="match status" value="1"/>
</dbReference>
<dbReference type="Gene3D" id="3.20.20.140">
    <property type="entry name" value="Metal-dependent hydrolases"/>
    <property type="match status" value="1"/>
</dbReference>
<dbReference type="Proteomes" id="UP001219901">
    <property type="component" value="Chromosome"/>
</dbReference>
<dbReference type="InterPro" id="IPR011059">
    <property type="entry name" value="Metal-dep_hydrolase_composite"/>
</dbReference>